<dbReference type="EMBL" id="JYNY01000456">
    <property type="protein sequence ID" value="KJJ83892.1"/>
    <property type="molecule type" value="Genomic_DNA"/>
</dbReference>
<evidence type="ECO:0000256" key="4">
    <source>
        <dbReference type="ARBA" id="ARBA00022989"/>
    </source>
</evidence>
<evidence type="ECO:0000256" key="8">
    <source>
        <dbReference type="SAM" id="Phobius"/>
    </source>
</evidence>
<feature type="transmembrane region" description="Helical" evidence="8">
    <location>
        <begin position="6"/>
        <end position="27"/>
    </location>
</feature>
<evidence type="ECO:0000313" key="9">
    <source>
        <dbReference type="EMBL" id="KJJ83892.1"/>
    </source>
</evidence>
<evidence type="ECO:0000256" key="6">
    <source>
        <dbReference type="ARBA" id="ARBA00023306"/>
    </source>
</evidence>
<name>A0A0F0CKX0_9BACT</name>
<keyword evidence="2" id="KW-0132">Cell division</keyword>
<dbReference type="Proteomes" id="UP000033428">
    <property type="component" value="Unassembled WGS sequence"/>
</dbReference>
<dbReference type="PANTHER" id="PTHR37485:SF1">
    <property type="entry name" value="CELL DIVISION PROTEIN FTSB"/>
    <property type="match status" value="1"/>
</dbReference>
<keyword evidence="3 8" id="KW-0812">Transmembrane</keyword>
<keyword evidence="1" id="KW-1003">Cell membrane</keyword>
<dbReference type="InterPro" id="IPR023081">
    <property type="entry name" value="Cell_div_FtsB"/>
</dbReference>
<feature type="coiled-coil region" evidence="7">
    <location>
        <begin position="29"/>
        <end position="63"/>
    </location>
</feature>
<dbReference type="PANTHER" id="PTHR37485">
    <property type="entry name" value="CELL DIVISION PROTEIN FTSB"/>
    <property type="match status" value="1"/>
</dbReference>
<dbReference type="GO" id="GO:0030428">
    <property type="term" value="C:cell septum"/>
    <property type="evidence" value="ECO:0007669"/>
    <property type="project" value="TreeGrafter"/>
</dbReference>
<keyword evidence="6" id="KW-0131">Cell cycle</keyword>
<keyword evidence="5 8" id="KW-0472">Membrane</keyword>
<reference evidence="9 10" key="1">
    <citation type="submission" date="2015-02" db="EMBL/GenBank/DDBJ databases">
        <title>Single-cell genomics of uncultivated deep-branching MTB reveals a conserved set of magnetosome genes.</title>
        <authorList>
            <person name="Kolinko S."/>
            <person name="Richter M."/>
            <person name="Glockner F.O."/>
            <person name="Brachmann A."/>
            <person name="Schuler D."/>
        </authorList>
    </citation>
    <scope>NUCLEOTIDE SEQUENCE [LARGE SCALE GENOMIC DNA]</scope>
    <source>
        <strain evidence="9">SKK-01</strain>
    </source>
</reference>
<evidence type="ECO:0000256" key="1">
    <source>
        <dbReference type="ARBA" id="ARBA00022475"/>
    </source>
</evidence>
<accession>A0A0F0CKX0</accession>
<dbReference type="InterPro" id="IPR007060">
    <property type="entry name" value="FtsL/DivIC"/>
</dbReference>
<evidence type="ECO:0000256" key="7">
    <source>
        <dbReference type="SAM" id="Coils"/>
    </source>
</evidence>
<keyword evidence="10" id="KW-1185">Reference proteome</keyword>
<protein>
    <submittedName>
        <fullName evidence="9">Septum formation initiator</fullName>
    </submittedName>
</protein>
<keyword evidence="7" id="KW-0175">Coiled coil</keyword>
<evidence type="ECO:0000256" key="3">
    <source>
        <dbReference type="ARBA" id="ARBA00022692"/>
    </source>
</evidence>
<evidence type="ECO:0000313" key="10">
    <source>
        <dbReference type="Proteomes" id="UP000033428"/>
    </source>
</evidence>
<dbReference type="Pfam" id="PF04977">
    <property type="entry name" value="DivIC"/>
    <property type="match status" value="1"/>
</dbReference>
<keyword evidence="4 8" id="KW-1133">Transmembrane helix</keyword>
<sequence>MVWKKITIVYSICLFACAVIIFMPGASELKRLQNENRDIVVRVKMLEEENEALKEEITKLEKDPSYIEQKAREKLGILKKNEFIYKKSNVKNN</sequence>
<evidence type="ECO:0000256" key="2">
    <source>
        <dbReference type="ARBA" id="ARBA00022618"/>
    </source>
</evidence>
<comment type="caution">
    <text evidence="9">The sequence shown here is derived from an EMBL/GenBank/DDBJ whole genome shotgun (WGS) entry which is preliminary data.</text>
</comment>
<evidence type="ECO:0000256" key="5">
    <source>
        <dbReference type="ARBA" id="ARBA00023136"/>
    </source>
</evidence>
<organism evidence="9 10">
    <name type="scientific">Candidatus Omnitrophus magneticus</name>
    <dbReference type="NCBI Taxonomy" id="1609969"/>
    <lineage>
        <taxon>Bacteria</taxon>
        <taxon>Pseudomonadati</taxon>
        <taxon>Candidatus Omnitrophota</taxon>
        <taxon>Candidatus Omnitrophus</taxon>
    </lineage>
</organism>
<dbReference type="AlphaFoldDB" id="A0A0F0CKX0"/>
<gene>
    <name evidence="9" type="ORF">OMAG_002250</name>
</gene>
<dbReference type="GO" id="GO:0043093">
    <property type="term" value="P:FtsZ-dependent cytokinesis"/>
    <property type="evidence" value="ECO:0007669"/>
    <property type="project" value="TreeGrafter"/>
</dbReference>
<proteinExistence type="predicted"/>